<comment type="caution">
    <text evidence="6">The sequence shown here is derived from an EMBL/GenBank/DDBJ whole genome shotgun (WGS) entry which is preliminary data.</text>
</comment>
<evidence type="ECO:0000259" key="5">
    <source>
        <dbReference type="Pfam" id="PF13439"/>
    </source>
</evidence>
<reference evidence="7" key="1">
    <citation type="journal article" date="2019" name="Int. J. Syst. Evol. Microbiol.">
        <title>The Global Catalogue of Microorganisms (GCM) 10K type strain sequencing project: providing services to taxonomists for standard genome sequencing and annotation.</title>
        <authorList>
            <consortium name="The Broad Institute Genomics Platform"/>
            <consortium name="The Broad Institute Genome Sequencing Center for Infectious Disease"/>
            <person name="Wu L."/>
            <person name="Ma J."/>
        </authorList>
    </citation>
    <scope>NUCLEOTIDE SEQUENCE [LARGE SCALE GENOMIC DNA]</scope>
    <source>
        <strain evidence="7">JCM 4816</strain>
    </source>
</reference>
<protein>
    <recommendedName>
        <fullName evidence="1">D-inositol 3-phosphate glycosyltransferase</fullName>
    </recommendedName>
</protein>
<keyword evidence="7" id="KW-1185">Reference proteome</keyword>
<evidence type="ECO:0000256" key="3">
    <source>
        <dbReference type="ARBA" id="ARBA00022679"/>
    </source>
</evidence>
<feature type="compositionally biased region" description="Polar residues" evidence="4">
    <location>
        <begin position="15"/>
        <end position="27"/>
    </location>
</feature>
<dbReference type="Proteomes" id="UP001596174">
    <property type="component" value="Unassembled WGS sequence"/>
</dbReference>
<proteinExistence type="predicted"/>
<keyword evidence="3 6" id="KW-0808">Transferase</keyword>
<dbReference type="SUPFAM" id="SSF53756">
    <property type="entry name" value="UDP-Glycosyltransferase/glycogen phosphorylase"/>
    <property type="match status" value="1"/>
</dbReference>
<name>A0ABW1G394_9ACTN</name>
<keyword evidence="2 6" id="KW-0328">Glycosyltransferase</keyword>
<dbReference type="RefSeq" id="WP_380584698.1">
    <property type="nucleotide sequence ID" value="NZ_JBHSQJ010000074.1"/>
</dbReference>
<evidence type="ECO:0000256" key="2">
    <source>
        <dbReference type="ARBA" id="ARBA00022676"/>
    </source>
</evidence>
<dbReference type="Gene3D" id="3.40.50.2000">
    <property type="entry name" value="Glycogen Phosphorylase B"/>
    <property type="match status" value="2"/>
</dbReference>
<evidence type="ECO:0000256" key="1">
    <source>
        <dbReference type="ARBA" id="ARBA00021292"/>
    </source>
</evidence>
<evidence type="ECO:0000313" key="6">
    <source>
        <dbReference type="EMBL" id="MFC5909151.1"/>
    </source>
</evidence>
<evidence type="ECO:0000313" key="7">
    <source>
        <dbReference type="Proteomes" id="UP001596174"/>
    </source>
</evidence>
<dbReference type="Pfam" id="PF13439">
    <property type="entry name" value="Glyco_transf_4"/>
    <property type="match status" value="1"/>
</dbReference>
<dbReference type="GO" id="GO:0016757">
    <property type="term" value="F:glycosyltransferase activity"/>
    <property type="evidence" value="ECO:0007669"/>
    <property type="project" value="UniProtKB-KW"/>
</dbReference>
<dbReference type="PANTHER" id="PTHR12526:SF636">
    <property type="entry name" value="BLL3647 PROTEIN"/>
    <property type="match status" value="1"/>
</dbReference>
<feature type="region of interest" description="Disordered" evidence="4">
    <location>
        <begin position="1"/>
        <end position="44"/>
    </location>
</feature>
<dbReference type="Pfam" id="PF13692">
    <property type="entry name" value="Glyco_trans_1_4"/>
    <property type="match status" value="1"/>
</dbReference>
<feature type="domain" description="Glycosyltransferase subfamily 4-like N-terminal" evidence="5">
    <location>
        <begin position="82"/>
        <end position="230"/>
    </location>
</feature>
<gene>
    <name evidence="6" type="ORF">ACFP3V_18250</name>
</gene>
<organism evidence="6 7">
    <name type="scientific">Streptacidiphilus monticola</name>
    <dbReference type="NCBI Taxonomy" id="2161674"/>
    <lineage>
        <taxon>Bacteria</taxon>
        <taxon>Bacillati</taxon>
        <taxon>Actinomycetota</taxon>
        <taxon>Actinomycetes</taxon>
        <taxon>Kitasatosporales</taxon>
        <taxon>Streptomycetaceae</taxon>
        <taxon>Streptacidiphilus</taxon>
    </lineage>
</organism>
<accession>A0ABW1G394</accession>
<dbReference type="PANTHER" id="PTHR12526">
    <property type="entry name" value="GLYCOSYLTRANSFERASE"/>
    <property type="match status" value="1"/>
</dbReference>
<dbReference type="InterPro" id="IPR028098">
    <property type="entry name" value="Glyco_trans_4-like_N"/>
</dbReference>
<evidence type="ECO:0000256" key="4">
    <source>
        <dbReference type="SAM" id="MobiDB-lite"/>
    </source>
</evidence>
<sequence>MTARPFAPIAGSGPTDRNGQIGRSSGTAEAAPWPAADSTAGRIDGLPPQPALRRIKVLHVITRFWAGAGGNTLLTATGMDPGRYEVWVAGAPGGDLWERARAAGVRTVEIPGFRAVIGPGDALVLWRLVRLLRRERFTIVHTHSAKAGFLGRLAARLCGTPVVVHTFHGLSFHDRMPPSRRRLYRRLERLAGRGTHAFIAVAPTLAREAVENRLAPPGSVQVIPSAVELDAIPTGFDRAARDSLGVAADRPLIGTVGRLDTQKAPLDFVAMAAAVHARHGEVAFVVVGDGPLADAARESAAHLGVEVRFLGWRSDAHRLVAGFDVFVISSWYEGLGRALTEALAAARPVVATAVNGVPDLVEPGVCGLLAEPGDPAGLARAVCWLLEHPEQAKAMAERGRARVRASFSPEQMCAAVDRCYRRQLGLL</sequence>
<dbReference type="EMBL" id="JBHSQJ010000074">
    <property type="protein sequence ID" value="MFC5909151.1"/>
    <property type="molecule type" value="Genomic_DNA"/>
</dbReference>